<dbReference type="HAMAP" id="MF_00176">
    <property type="entry name" value="Ser_tRNA_synth_type1"/>
    <property type="match status" value="1"/>
</dbReference>
<evidence type="ECO:0000256" key="7">
    <source>
        <dbReference type="ARBA" id="ARBA00022840"/>
    </source>
</evidence>
<comment type="caution">
    <text evidence="12">Lacks conserved residue(s) required for the propagation of feature annotation.</text>
</comment>
<dbReference type="InterPro" id="IPR033729">
    <property type="entry name" value="SerRS_core"/>
</dbReference>
<sequence length="517" mass="57121">MHDIKWIRDEPDGLITALVRRGGGSDEARRDAEALVAKLRGLDEQRRATLTQLETLLARRNAASKEIGQAKARKDEATASALMAEVAELKEKVPALEAESKRLDKALEDELAAIPNAPLADVPDGADEHDNVEESRFGAARSYAFTPKQHFEVGEALGQMDFETAAKLSGARFVVNKGPLARLERALGQFFLDTHTAPEQDGIGGYMEVSPPLLVRDEAMFGTAQLPKFEEDQFFTMRLDSVDYLDLVEELKKKSTNEIYNLAWKLNYQAAGNILAAIDSRRELATIEGRVDAADDLWLRLAEGLGRAERRKQLGLWLIPTAEVPLTNLVRESILSEEELPLRLTACTPCFRAEAGAAGRDTRGMIRQHQFTKVELVSITTPEKSAEEHERMLACAEAVLKKLDLHYRVVTLCTGDMGFASQKTYDIEVWLPGQGAFREISSCSVCGDFQARRMNARYRPAEGKGPRFVHTLNGSGVAVGRALVAVLETYQQENGAVTVPDVLLPYMGGLKTIEKLK</sequence>
<dbReference type="PANTHER" id="PTHR43697">
    <property type="entry name" value="SERYL-TRNA SYNTHETASE"/>
    <property type="match status" value="1"/>
</dbReference>
<dbReference type="NCBIfam" id="TIGR00414">
    <property type="entry name" value="serS"/>
    <property type="match status" value="1"/>
</dbReference>
<dbReference type="PROSITE" id="PS50862">
    <property type="entry name" value="AA_TRNA_LIGASE_II"/>
    <property type="match status" value="1"/>
</dbReference>
<proteinExistence type="inferred from homology"/>
<comment type="subunit">
    <text evidence="12">Homodimer. The tRNA molecule binds across the dimer.</text>
</comment>
<keyword evidence="7 12" id="KW-0067">ATP-binding</keyword>
<dbReference type="Proteomes" id="UP000305131">
    <property type="component" value="Unassembled WGS sequence"/>
</dbReference>
<comment type="domain">
    <text evidence="12">Consists of two distinct domains, a catalytic core and a N-terminal extension that is involved in tRNA binding.</text>
</comment>
<evidence type="ECO:0000256" key="10">
    <source>
        <dbReference type="ARBA" id="ARBA00047929"/>
    </source>
</evidence>
<dbReference type="GO" id="GO:0005524">
    <property type="term" value="F:ATP binding"/>
    <property type="evidence" value="ECO:0007669"/>
    <property type="project" value="UniProtKB-UniRule"/>
</dbReference>
<feature type="binding site" evidence="13">
    <location>
        <position position="321"/>
    </location>
    <ligand>
        <name>L-serine</name>
        <dbReference type="ChEBI" id="CHEBI:33384"/>
    </ligand>
</feature>
<dbReference type="GO" id="GO:0006434">
    <property type="term" value="P:seryl-tRNA aminoacylation"/>
    <property type="evidence" value="ECO:0007669"/>
    <property type="project" value="UniProtKB-UniRule"/>
</dbReference>
<dbReference type="GeneID" id="95772899"/>
<keyword evidence="9 12" id="KW-0030">Aminoacyl-tRNA synthetase</keyword>
<dbReference type="InterPro" id="IPR006195">
    <property type="entry name" value="aa-tRNA-synth_II"/>
</dbReference>
<comment type="pathway">
    <text evidence="2 12">Aminoacyl-tRNA biosynthesis; selenocysteinyl-tRNA(Sec) biosynthesis; L-seryl-tRNA(Sec) from L-serine and tRNA(Sec): step 1/1.</text>
</comment>
<dbReference type="InterPro" id="IPR010978">
    <property type="entry name" value="tRNA-bd_arm"/>
</dbReference>
<dbReference type="PANTHER" id="PTHR43697:SF1">
    <property type="entry name" value="SERINE--TRNA LIGASE"/>
    <property type="match status" value="1"/>
</dbReference>
<comment type="similarity">
    <text evidence="3 12">Belongs to the class-II aminoacyl-tRNA synthetase family. Type-1 seryl-tRNA synthetase subfamily.</text>
</comment>
<accession>A0A6C1KGZ9</accession>
<dbReference type="Pfam" id="PF00587">
    <property type="entry name" value="tRNA-synt_2b"/>
    <property type="match status" value="1"/>
</dbReference>
<dbReference type="GO" id="GO:0004828">
    <property type="term" value="F:serine-tRNA ligase activity"/>
    <property type="evidence" value="ECO:0007669"/>
    <property type="project" value="UniProtKB-UniRule"/>
</dbReference>
<comment type="subcellular location">
    <subcellularLocation>
        <location evidence="1 12">Cytoplasm</location>
    </subcellularLocation>
</comment>
<evidence type="ECO:0000256" key="1">
    <source>
        <dbReference type="ARBA" id="ARBA00004496"/>
    </source>
</evidence>
<dbReference type="SUPFAM" id="SSF46589">
    <property type="entry name" value="tRNA-binding arm"/>
    <property type="match status" value="1"/>
</dbReference>
<dbReference type="InterPro" id="IPR015866">
    <property type="entry name" value="Ser-tRNA-synth_1_N"/>
</dbReference>
<protein>
    <recommendedName>
        <fullName evidence="12">Serine--tRNA ligase</fullName>
        <ecNumber evidence="12">6.1.1.11</ecNumber>
    </recommendedName>
    <alternativeName>
        <fullName evidence="12">Seryl-tRNA synthetase</fullName>
        <shortName evidence="12">SerRS</shortName>
    </alternativeName>
    <alternativeName>
        <fullName evidence="12">Seryl-tRNA(Ser/Sec) synthetase</fullName>
    </alternativeName>
</protein>
<organism evidence="17 18">
    <name type="scientific">Xanthobacter autotrophicus</name>
    <dbReference type="NCBI Taxonomy" id="280"/>
    <lineage>
        <taxon>Bacteria</taxon>
        <taxon>Pseudomonadati</taxon>
        <taxon>Pseudomonadota</taxon>
        <taxon>Alphaproteobacteria</taxon>
        <taxon>Hyphomicrobiales</taxon>
        <taxon>Xanthobacteraceae</taxon>
        <taxon>Xanthobacter</taxon>
    </lineage>
</organism>
<feature type="binding site" evidence="12">
    <location>
        <begin position="321"/>
        <end position="323"/>
    </location>
    <ligand>
        <name>L-serine</name>
        <dbReference type="ChEBI" id="CHEBI:33384"/>
    </ligand>
</feature>
<name>A0A6C1KGZ9_XANAU</name>
<evidence type="ECO:0000259" key="16">
    <source>
        <dbReference type="PROSITE" id="PS50862"/>
    </source>
</evidence>
<dbReference type="InterPro" id="IPR045864">
    <property type="entry name" value="aa-tRNA-synth_II/BPL/LPL"/>
</dbReference>
<dbReference type="PIRSF" id="PIRSF001529">
    <property type="entry name" value="Ser-tRNA-synth_IIa"/>
    <property type="match status" value="1"/>
</dbReference>
<dbReference type="GO" id="GO:0005737">
    <property type="term" value="C:cytoplasm"/>
    <property type="evidence" value="ECO:0007669"/>
    <property type="project" value="UniProtKB-SubCell"/>
</dbReference>
<feature type="binding site" evidence="12 14">
    <location>
        <begin position="439"/>
        <end position="442"/>
    </location>
    <ligand>
        <name>ATP</name>
        <dbReference type="ChEBI" id="CHEBI:30616"/>
    </ligand>
</feature>
<feature type="binding site" evidence="12 14">
    <location>
        <begin position="352"/>
        <end position="354"/>
    </location>
    <ligand>
        <name>ATP</name>
        <dbReference type="ChEBI" id="CHEBI:30616"/>
    </ligand>
</feature>
<feature type="binding site" evidence="12">
    <location>
        <position position="475"/>
    </location>
    <ligand>
        <name>L-serine</name>
        <dbReference type="ChEBI" id="CHEBI:33384"/>
    </ligand>
</feature>
<evidence type="ECO:0000256" key="4">
    <source>
        <dbReference type="ARBA" id="ARBA00022490"/>
    </source>
</evidence>
<dbReference type="GO" id="GO:0016260">
    <property type="term" value="P:selenocysteine biosynthetic process"/>
    <property type="evidence" value="ECO:0007669"/>
    <property type="project" value="UniProtKB-UniRule"/>
</dbReference>
<feature type="domain" description="Aminoacyl-transfer RNA synthetases class-II family profile" evidence="16">
    <location>
        <begin position="182"/>
        <end position="500"/>
    </location>
</feature>
<evidence type="ECO:0000256" key="15">
    <source>
        <dbReference type="SAM" id="Coils"/>
    </source>
</evidence>
<keyword evidence="8 12" id="KW-0648">Protein biosynthesis</keyword>
<comment type="caution">
    <text evidence="17">The sequence shown here is derived from an EMBL/GenBank/DDBJ whole genome shotgun (WGS) entry which is preliminary data.</text>
</comment>
<dbReference type="InterPro" id="IPR002314">
    <property type="entry name" value="aa-tRNA-synt_IIb"/>
</dbReference>
<evidence type="ECO:0000256" key="8">
    <source>
        <dbReference type="ARBA" id="ARBA00022917"/>
    </source>
</evidence>
<dbReference type="CDD" id="cd00770">
    <property type="entry name" value="SerRS_core"/>
    <property type="match status" value="1"/>
</dbReference>
<evidence type="ECO:0000313" key="17">
    <source>
        <dbReference type="EMBL" id="TLX43559.1"/>
    </source>
</evidence>
<dbReference type="EMBL" id="VAUP01000015">
    <property type="protein sequence ID" value="TLX43559.1"/>
    <property type="molecule type" value="Genomic_DNA"/>
</dbReference>
<comment type="function">
    <text evidence="12">Catalyzes the attachment of serine to tRNA(Ser). Is also able to aminoacylate tRNA(Sec) with serine, to form the misacylated tRNA L-seryl-tRNA(Sec), which will be further converted into selenocysteinyl-tRNA(Sec).</text>
</comment>
<gene>
    <name evidence="12 17" type="primary">serS</name>
    <name evidence="17" type="ORF">FBQ73_05415</name>
</gene>
<dbReference type="EC" id="6.1.1.11" evidence="12"/>
<keyword evidence="5 12" id="KW-0436">Ligase</keyword>
<feature type="binding site" evidence="13">
    <location>
        <position position="473"/>
    </location>
    <ligand>
        <name>L-serine</name>
        <dbReference type="ChEBI" id="CHEBI:33384"/>
    </ligand>
</feature>
<feature type="binding site" evidence="12 13">
    <location>
        <position position="375"/>
    </location>
    <ligand>
        <name>L-serine</name>
        <dbReference type="ChEBI" id="CHEBI:33384"/>
    </ligand>
</feature>
<dbReference type="UniPathway" id="UPA00906">
    <property type="reaction ID" value="UER00895"/>
</dbReference>
<comment type="catalytic activity">
    <reaction evidence="10 12">
        <text>tRNA(Sec) + L-serine + ATP = L-seryl-tRNA(Sec) + AMP + diphosphate + H(+)</text>
        <dbReference type="Rhea" id="RHEA:42580"/>
        <dbReference type="Rhea" id="RHEA-COMP:9742"/>
        <dbReference type="Rhea" id="RHEA-COMP:10128"/>
        <dbReference type="ChEBI" id="CHEBI:15378"/>
        <dbReference type="ChEBI" id="CHEBI:30616"/>
        <dbReference type="ChEBI" id="CHEBI:33019"/>
        <dbReference type="ChEBI" id="CHEBI:33384"/>
        <dbReference type="ChEBI" id="CHEBI:78442"/>
        <dbReference type="ChEBI" id="CHEBI:78533"/>
        <dbReference type="ChEBI" id="CHEBI:456215"/>
        <dbReference type="EC" id="6.1.1.11"/>
    </reaction>
</comment>
<evidence type="ECO:0000256" key="14">
    <source>
        <dbReference type="PIRSR" id="PIRSR001529-2"/>
    </source>
</evidence>
<keyword evidence="6 12" id="KW-0547">Nucleotide-binding</keyword>
<reference evidence="17 18" key="1">
    <citation type="submission" date="2019-05" db="EMBL/GenBank/DDBJ databases">
        <authorList>
            <person name="Zhou X."/>
        </authorList>
    </citation>
    <scope>NUCLEOTIDE SEQUENCE [LARGE SCALE GENOMIC DNA]</scope>
    <source>
        <strain evidence="17 18">DSM 432</strain>
    </source>
</reference>
<dbReference type="Pfam" id="PF02403">
    <property type="entry name" value="Seryl_tRNA_N"/>
    <property type="match status" value="1"/>
</dbReference>
<evidence type="ECO:0000256" key="3">
    <source>
        <dbReference type="ARBA" id="ARBA00010728"/>
    </source>
</evidence>
<feature type="coiled-coil region" evidence="15">
    <location>
        <begin position="25"/>
        <end position="106"/>
    </location>
</feature>
<feature type="binding site" evidence="13">
    <location>
        <position position="352"/>
    </location>
    <ligand>
        <name>L-serine</name>
        <dbReference type="ChEBI" id="CHEBI:33384"/>
    </ligand>
</feature>
<dbReference type="InterPro" id="IPR042103">
    <property type="entry name" value="SerRS_1_N_sf"/>
</dbReference>
<evidence type="ECO:0000256" key="13">
    <source>
        <dbReference type="PIRSR" id="PIRSR001529-1"/>
    </source>
</evidence>
<keyword evidence="15" id="KW-0175">Coiled coil</keyword>
<evidence type="ECO:0000256" key="5">
    <source>
        <dbReference type="ARBA" id="ARBA00022598"/>
    </source>
</evidence>
<evidence type="ECO:0000256" key="9">
    <source>
        <dbReference type="ARBA" id="ARBA00023146"/>
    </source>
</evidence>
<evidence type="ECO:0000313" key="18">
    <source>
        <dbReference type="Proteomes" id="UP000305131"/>
    </source>
</evidence>
<dbReference type="AlphaFoldDB" id="A0A6C1KGZ9"/>
<dbReference type="InterPro" id="IPR002317">
    <property type="entry name" value="Ser-tRNA-ligase_type_1"/>
</dbReference>
<evidence type="ECO:0000256" key="2">
    <source>
        <dbReference type="ARBA" id="ARBA00005045"/>
    </source>
</evidence>
<dbReference type="OrthoDB" id="9804647at2"/>
<dbReference type="Gene3D" id="1.10.287.40">
    <property type="entry name" value="Serine-tRNA synthetase, tRNA binding domain"/>
    <property type="match status" value="1"/>
</dbReference>
<evidence type="ECO:0000256" key="6">
    <source>
        <dbReference type="ARBA" id="ARBA00022741"/>
    </source>
</evidence>
<evidence type="ECO:0000256" key="12">
    <source>
        <dbReference type="HAMAP-Rule" id="MF_00176"/>
    </source>
</evidence>
<evidence type="ECO:0000256" key="11">
    <source>
        <dbReference type="ARBA" id="ARBA00048823"/>
    </source>
</evidence>
<dbReference type="PRINTS" id="PR00981">
    <property type="entry name" value="TRNASYNTHSER"/>
</dbReference>
<dbReference type="RefSeq" id="WP_138398478.1">
    <property type="nucleotide sequence ID" value="NZ_JBAFVI010000001.1"/>
</dbReference>
<keyword evidence="4 12" id="KW-0963">Cytoplasm</keyword>
<dbReference type="Gene3D" id="3.30.930.10">
    <property type="entry name" value="Bira Bifunctional Protein, Domain 2"/>
    <property type="match status" value="1"/>
</dbReference>
<comment type="catalytic activity">
    <reaction evidence="11 12">
        <text>tRNA(Ser) + L-serine + ATP = L-seryl-tRNA(Ser) + AMP + diphosphate + H(+)</text>
        <dbReference type="Rhea" id="RHEA:12292"/>
        <dbReference type="Rhea" id="RHEA-COMP:9669"/>
        <dbReference type="Rhea" id="RHEA-COMP:9703"/>
        <dbReference type="ChEBI" id="CHEBI:15378"/>
        <dbReference type="ChEBI" id="CHEBI:30616"/>
        <dbReference type="ChEBI" id="CHEBI:33019"/>
        <dbReference type="ChEBI" id="CHEBI:33384"/>
        <dbReference type="ChEBI" id="CHEBI:78442"/>
        <dbReference type="ChEBI" id="CHEBI:78533"/>
        <dbReference type="ChEBI" id="CHEBI:456215"/>
        <dbReference type="EC" id="6.1.1.11"/>
    </reaction>
</comment>
<dbReference type="SUPFAM" id="SSF55681">
    <property type="entry name" value="Class II aaRS and biotin synthetases"/>
    <property type="match status" value="1"/>
</dbReference>